<protein>
    <submittedName>
        <fullName evidence="1">Uncharacterized protein</fullName>
    </submittedName>
</protein>
<evidence type="ECO:0000313" key="1">
    <source>
        <dbReference type="EMBL" id="KAI4322464.1"/>
    </source>
</evidence>
<proteinExistence type="predicted"/>
<reference evidence="1 2" key="1">
    <citation type="journal article" date="2022" name="DNA Res.">
        <title>Chromosomal-level genome assembly of the orchid tree Bauhinia variegata (Leguminosae; Cercidoideae) supports the allotetraploid origin hypothesis of Bauhinia.</title>
        <authorList>
            <person name="Zhong Y."/>
            <person name="Chen Y."/>
            <person name="Zheng D."/>
            <person name="Pang J."/>
            <person name="Liu Y."/>
            <person name="Luo S."/>
            <person name="Meng S."/>
            <person name="Qian L."/>
            <person name="Wei D."/>
            <person name="Dai S."/>
            <person name="Zhou R."/>
        </authorList>
    </citation>
    <scope>NUCLEOTIDE SEQUENCE [LARGE SCALE GENOMIC DNA]</scope>
    <source>
        <strain evidence="1">BV-YZ2020</strain>
    </source>
</reference>
<evidence type="ECO:0000313" key="2">
    <source>
        <dbReference type="Proteomes" id="UP000828941"/>
    </source>
</evidence>
<organism evidence="1 2">
    <name type="scientific">Bauhinia variegata</name>
    <name type="common">Purple orchid tree</name>
    <name type="synonym">Phanera variegata</name>
    <dbReference type="NCBI Taxonomy" id="167791"/>
    <lineage>
        <taxon>Eukaryota</taxon>
        <taxon>Viridiplantae</taxon>
        <taxon>Streptophyta</taxon>
        <taxon>Embryophyta</taxon>
        <taxon>Tracheophyta</taxon>
        <taxon>Spermatophyta</taxon>
        <taxon>Magnoliopsida</taxon>
        <taxon>eudicotyledons</taxon>
        <taxon>Gunneridae</taxon>
        <taxon>Pentapetalae</taxon>
        <taxon>rosids</taxon>
        <taxon>fabids</taxon>
        <taxon>Fabales</taxon>
        <taxon>Fabaceae</taxon>
        <taxon>Cercidoideae</taxon>
        <taxon>Cercideae</taxon>
        <taxon>Bauhiniinae</taxon>
        <taxon>Bauhinia</taxon>
    </lineage>
</organism>
<gene>
    <name evidence="1" type="ORF">L6164_022157</name>
</gene>
<sequence length="281" mass="31147">MDAEYLHSTSEEAPIGADKKHGGRRIHPFSVTAAAPRPISQSSYCCTTFLVILSYLIFSSIIVAALILIMFVATTLLFVPQPVPPYFTVSSSSAEVFNVTGNLTRSNVFVSFVVDGSHNKGIVYYEKINVSISKNKERISSTTIEPFEQHRHNRTTQIAAVFEEMSVEARAWISGGAAEGECGVDYLDCELTVKERYKQGIKLWPAMEDNQRVECNGIKVYFCSSGRSLPTNMSLECYDHSAALPKNSRFIIIGSYAILFVVFILACALAALQWFICSHMP</sequence>
<dbReference type="EMBL" id="CM039434">
    <property type="protein sequence ID" value="KAI4322464.1"/>
    <property type="molecule type" value="Genomic_DNA"/>
</dbReference>
<comment type="caution">
    <text evidence="1">The sequence shown here is derived from an EMBL/GenBank/DDBJ whole genome shotgun (WGS) entry which is preliminary data.</text>
</comment>
<accession>A0ACB9MG78</accession>
<keyword evidence="2" id="KW-1185">Reference proteome</keyword>
<name>A0ACB9MG78_BAUVA</name>
<dbReference type="Proteomes" id="UP000828941">
    <property type="component" value="Chromosome 9"/>
</dbReference>